<keyword evidence="8 13" id="KW-0010">Activator</keyword>
<name>A0A674PRE9_TAKRU</name>
<proteinExistence type="inferred from homology"/>
<protein>
    <recommendedName>
        <fullName evidence="13">Transcription and mRNA export factor ENY2</fullName>
    </recommendedName>
    <alternativeName>
        <fullName evidence="13">Enhancer of yellow 2 transcription factor homolog</fullName>
    </alternativeName>
</protein>
<reference evidence="14" key="2">
    <citation type="submission" date="2025-08" db="UniProtKB">
        <authorList>
            <consortium name="Ensembl"/>
        </authorList>
    </citation>
    <scope>IDENTIFICATION</scope>
</reference>
<accession>A0A674PRE9</accession>
<dbReference type="GO" id="GO:0006368">
    <property type="term" value="P:transcription elongation by RNA polymerase II"/>
    <property type="evidence" value="ECO:0007669"/>
    <property type="project" value="UniProtKB-UniRule"/>
</dbReference>
<dbReference type="Pfam" id="PF10163">
    <property type="entry name" value="EnY2"/>
    <property type="match status" value="1"/>
</dbReference>
<dbReference type="Ensembl" id="ENSTRUT00000090951.1">
    <property type="protein sequence ID" value="ENSTRUP00000088201.1"/>
    <property type="gene ID" value="ENSTRUG00000030468.1"/>
</dbReference>
<dbReference type="Gene3D" id="1.10.246.140">
    <property type="match status" value="1"/>
</dbReference>
<reference evidence="14 15" key="1">
    <citation type="journal article" date="2011" name="Genome Biol. Evol.">
        <title>Integration of the genetic map and genome assembly of fugu facilitates insights into distinct features of genome evolution in teleosts and mammals.</title>
        <authorList>
            <person name="Kai W."/>
            <person name="Kikuchi K."/>
            <person name="Tohari S."/>
            <person name="Chew A.K."/>
            <person name="Tay A."/>
            <person name="Fujiwara A."/>
            <person name="Hosoya S."/>
            <person name="Suetake H."/>
            <person name="Naruse K."/>
            <person name="Brenner S."/>
            <person name="Suzuki Y."/>
            <person name="Venkatesh B."/>
        </authorList>
    </citation>
    <scope>NUCLEOTIDE SEQUENCE [LARGE SCALE GENOMIC DNA]</scope>
</reference>
<evidence type="ECO:0000256" key="4">
    <source>
        <dbReference type="ARBA" id="ARBA00022853"/>
    </source>
</evidence>
<comment type="subunit">
    <text evidence="13">Component of the nuclear pore complex (NPC)-associated TREX-2 complex (transcription and export complex 2). Component of the SAGA transcription coactivator-HAT complex. Within the SAGA complex, participates to a subcomplex of SAGA called the DUB module (deubiquitination module).</text>
</comment>
<dbReference type="GO" id="GO:0015031">
    <property type="term" value="P:protein transport"/>
    <property type="evidence" value="ECO:0007669"/>
    <property type="project" value="UniProtKB-KW"/>
</dbReference>
<comment type="function">
    <text evidence="13">Involved in mRNA export coupled transcription activation by association with both the TREX-2 and the SAGA complexes. The transcription regulatory histone acetylation (HAT) complex SAGA is a multiprotein complex that activates transcription by remodeling chromatin and mediating histone acetylation and deubiquitination. Within the SAGA complex, participates to a subcomplex that specifically deubiquitinates histones. The SAGA complex is recruited to specific gene promoters by activators, where it is required for transcription. The TREX-2 complex functions in docking export-competent ribonucleoprotein particles (mRNPs) to the nuclear entrance of the nuclear pore complex (nuclear basket). TREX-2 participates in mRNA export and accurate chromatin positioning in the nucleus by tethering genes to the nuclear periphery.</text>
</comment>
<dbReference type="AlphaFoldDB" id="A0A674PRE9"/>
<reference evidence="14" key="3">
    <citation type="submission" date="2025-09" db="UniProtKB">
        <authorList>
            <consortium name="Ensembl"/>
        </authorList>
    </citation>
    <scope>IDENTIFICATION</scope>
</reference>
<evidence type="ECO:0000256" key="1">
    <source>
        <dbReference type="ARBA" id="ARBA00004642"/>
    </source>
</evidence>
<keyword evidence="2 13" id="KW-0813">Transport</keyword>
<dbReference type="PANTHER" id="PTHR12514">
    <property type="entry name" value="ENHANCER OF YELLOW 2 TRANSCRIPTION FACTOR"/>
    <property type="match status" value="1"/>
</dbReference>
<dbReference type="GO" id="GO:0006406">
    <property type="term" value="P:mRNA export from nucleus"/>
    <property type="evidence" value="ECO:0007669"/>
    <property type="project" value="UniProtKB-UniRule"/>
</dbReference>
<dbReference type="GO" id="GO:0005654">
    <property type="term" value="C:nucleoplasm"/>
    <property type="evidence" value="ECO:0007669"/>
    <property type="project" value="UniProtKB-SubCell"/>
</dbReference>
<evidence type="ECO:0000313" key="14">
    <source>
        <dbReference type="Ensembl" id="ENSTRUP00000088201.1"/>
    </source>
</evidence>
<evidence type="ECO:0000256" key="2">
    <source>
        <dbReference type="ARBA" id="ARBA00022448"/>
    </source>
</evidence>
<keyword evidence="4 13" id="KW-0156">Chromatin regulator</keyword>
<evidence type="ECO:0000256" key="12">
    <source>
        <dbReference type="ARBA" id="ARBA00062531"/>
    </source>
</evidence>
<evidence type="ECO:0000256" key="5">
    <source>
        <dbReference type="ARBA" id="ARBA00022927"/>
    </source>
</evidence>
<dbReference type="GO" id="GO:0003713">
    <property type="term" value="F:transcription coactivator activity"/>
    <property type="evidence" value="ECO:0007669"/>
    <property type="project" value="UniProtKB-UniRule"/>
</dbReference>
<evidence type="ECO:0000256" key="9">
    <source>
        <dbReference type="ARBA" id="ARBA00023163"/>
    </source>
</evidence>
<dbReference type="GO" id="GO:0070390">
    <property type="term" value="C:transcription export complex 2"/>
    <property type="evidence" value="ECO:0007669"/>
    <property type="project" value="UniProtKB-UniRule"/>
</dbReference>
<dbReference type="FunFam" id="1.10.246.140:FF:000001">
    <property type="entry name" value="Transcription and mRNA export factor ENY2"/>
    <property type="match status" value="1"/>
</dbReference>
<organism evidence="14 15">
    <name type="scientific">Takifugu rubripes</name>
    <name type="common">Japanese pufferfish</name>
    <name type="synonym">Fugu rubripes</name>
    <dbReference type="NCBI Taxonomy" id="31033"/>
    <lineage>
        <taxon>Eukaryota</taxon>
        <taxon>Metazoa</taxon>
        <taxon>Chordata</taxon>
        <taxon>Craniata</taxon>
        <taxon>Vertebrata</taxon>
        <taxon>Euteleostomi</taxon>
        <taxon>Actinopterygii</taxon>
        <taxon>Neopterygii</taxon>
        <taxon>Teleostei</taxon>
        <taxon>Neoteleostei</taxon>
        <taxon>Acanthomorphata</taxon>
        <taxon>Eupercaria</taxon>
        <taxon>Tetraodontiformes</taxon>
        <taxon>Tetradontoidea</taxon>
        <taxon>Tetraodontidae</taxon>
        <taxon>Takifugu</taxon>
    </lineage>
</organism>
<gene>
    <name evidence="13" type="primary">ENY2</name>
    <name evidence="14" type="synonym">LOC101074438</name>
</gene>
<keyword evidence="3 13" id="KW-0509">mRNA transport</keyword>
<evidence type="ECO:0000256" key="11">
    <source>
        <dbReference type="ARBA" id="ARBA00056466"/>
    </source>
</evidence>
<dbReference type="InterPro" id="IPR038212">
    <property type="entry name" value="TF_EnY2_sf"/>
</dbReference>
<dbReference type="GeneTree" id="ENSGT00390000011748"/>
<comment type="subunit">
    <text evidence="12">Component of the nuclear pore complex (NPC)-associated TREX-2 complex (transcription and export complex 2). Component of the SAGA transcription coactivator-HAT complex. Within the SAGA complex, participates in a subcomplex of SAGA called the DUB module (deubiquitination module).</text>
</comment>
<evidence type="ECO:0000256" key="7">
    <source>
        <dbReference type="ARBA" id="ARBA00023015"/>
    </source>
</evidence>
<evidence type="ECO:0000256" key="10">
    <source>
        <dbReference type="ARBA" id="ARBA00023242"/>
    </source>
</evidence>
<dbReference type="FunCoup" id="A0A674PRE9">
    <property type="interactions" value="1368"/>
</dbReference>
<dbReference type="OMA" id="CHNTIKE"/>
<evidence type="ECO:0000256" key="13">
    <source>
        <dbReference type="HAMAP-Rule" id="MF_03046"/>
    </source>
</evidence>
<keyword evidence="6 13" id="KW-0811">Translocation</keyword>
<keyword evidence="15" id="KW-1185">Reference proteome</keyword>
<dbReference type="HAMAP" id="MF_03046">
    <property type="entry name" value="ENY2_Sus1"/>
    <property type="match status" value="1"/>
</dbReference>
<keyword evidence="10 13" id="KW-0539">Nucleus</keyword>
<evidence type="ECO:0000256" key="6">
    <source>
        <dbReference type="ARBA" id="ARBA00023010"/>
    </source>
</evidence>
<comment type="function">
    <text evidence="11">Involved in mRNA export coupled transcription activation by association with both the TREX-2 and the SAGA complexes. The transcription regulatory histone acetylation (HAT) complex SAGA is a multiprotein complex that activates transcription by remodeling chromatin and mediating histone acetylation and deubiquitination. Within the SAGA complex, participates in a subcomplex that specifically deubiquitinates histones. The SAGA complex is recruited to specific gene promoters by activators, where it is required for transcription. The TREX-2 complex functions in docking export-competent ribonucleoprotein particles (mRNPs) to the nuclear entrance of the nuclear pore complex (nuclear basket). TREX-2 participates in mRNA export and accurate chromatin positioning in the nucleus by tethering genes to the nuclear periphery.</text>
</comment>
<keyword evidence="7 13" id="KW-0805">Transcription regulation</keyword>
<dbReference type="Proteomes" id="UP000005226">
    <property type="component" value="Chromosome 12"/>
</dbReference>
<dbReference type="GO" id="GO:0006325">
    <property type="term" value="P:chromatin organization"/>
    <property type="evidence" value="ECO:0007669"/>
    <property type="project" value="UniProtKB-KW"/>
</dbReference>
<keyword evidence="5 13" id="KW-0653">Protein transport</keyword>
<comment type="subcellular location">
    <subcellularLocation>
        <location evidence="1 13">Nucleus</location>
        <location evidence="1 13">Nucleoplasm</location>
    </subcellularLocation>
</comment>
<dbReference type="InParanoid" id="A0A674PRE9"/>
<dbReference type="GO" id="GO:0005643">
    <property type="term" value="C:nuclear pore"/>
    <property type="evidence" value="ECO:0007669"/>
    <property type="project" value="UniProtKB-UniRule"/>
</dbReference>
<keyword evidence="9 13" id="KW-0804">Transcription</keyword>
<evidence type="ECO:0000256" key="3">
    <source>
        <dbReference type="ARBA" id="ARBA00022816"/>
    </source>
</evidence>
<dbReference type="GO" id="GO:0000124">
    <property type="term" value="C:SAGA complex"/>
    <property type="evidence" value="ECO:0007669"/>
    <property type="project" value="UniProtKB-UniRule"/>
</dbReference>
<dbReference type="GO" id="GO:0071819">
    <property type="term" value="C:DUBm complex"/>
    <property type="evidence" value="ECO:0007669"/>
    <property type="project" value="UniProtKB-UniRule"/>
</dbReference>
<sequence>MIPPELFFERTRCSPAELVHTKVEWNLFLHVVIHCKKPPDQVSHIFDFRHIMSKEAQIRAAINQKLIEMGERERLKELLRAKLVECGWKDQLKAHCKEVIKEKGLEHVTVEDLVTEVTPKGRALVPDSVKKELLQRIRAFLAQHAAL</sequence>
<dbReference type="InterPro" id="IPR018783">
    <property type="entry name" value="TF_ENY2"/>
</dbReference>
<evidence type="ECO:0000256" key="8">
    <source>
        <dbReference type="ARBA" id="ARBA00023159"/>
    </source>
</evidence>
<comment type="similarity">
    <text evidence="13">Belongs to the ENY2 family.</text>
</comment>
<evidence type="ECO:0000313" key="15">
    <source>
        <dbReference type="Proteomes" id="UP000005226"/>
    </source>
</evidence>